<dbReference type="Proteomes" id="UP000195437">
    <property type="component" value="Chromosome"/>
</dbReference>
<proteinExistence type="predicted"/>
<dbReference type="KEGG" id="tum:CBW65_23720"/>
<organism evidence="3 4">
    <name type="scientific">Tumebacillus avium</name>
    <dbReference type="NCBI Taxonomy" id="1903704"/>
    <lineage>
        <taxon>Bacteria</taxon>
        <taxon>Bacillati</taxon>
        <taxon>Bacillota</taxon>
        <taxon>Bacilli</taxon>
        <taxon>Bacillales</taxon>
        <taxon>Alicyclobacillaceae</taxon>
        <taxon>Tumebacillus</taxon>
    </lineage>
</organism>
<dbReference type="Pfam" id="PF07883">
    <property type="entry name" value="Cupin_2"/>
    <property type="match status" value="1"/>
</dbReference>
<keyword evidence="4" id="KW-1185">Reference proteome</keyword>
<dbReference type="InterPro" id="IPR011051">
    <property type="entry name" value="RmlC_Cupin_sf"/>
</dbReference>
<dbReference type="EMBL" id="CP021434">
    <property type="protein sequence ID" value="ARU63693.1"/>
    <property type="molecule type" value="Genomic_DNA"/>
</dbReference>
<evidence type="ECO:0000313" key="3">
    <source>
        <dbReference type="EMBL" id="ARU63693.1"/>
    </source>
</evidence>
<gene>
    <name evidence="3" type="ORF">CBW65_23720</name>
</gene>
<dbReference type="CDD" id="cd06985">
    <property type="entry name" value="cupin_BF4112"/>
    <property type="match status" value="1"/>
</dbReference>
<evidence type="ECO:0000256" key="1">
    <source>
        <dbReference type="ARBA" id="ARBA00022723"/>
    </source>
</evidence>
<accession>A0A1Y0IWE3</accession>
<dbReference type="Gene3D" id="2.60.120.10">
    <property type="entry name" value="Jelly Rolls"/>
    <property type="match status" value="1"/>
</dbReference>
<evidence type="ECO:0000313" key="4">
    <source>
        <dbReference type="Proteomes" id="UP000195437"/>
    </source>
</evidence>
<name>A0A1Y0IWE3_9BACL</name>
<sequence length="153" mass="17029">MSNELEAKKGTNYTLVDAGPFEDLGKYKFEVGPYKFPGKLFLNDLLGLTGMEVSFGKLFPGTGVPYSHKHIENEELYIFTKGVGQFLIDGEVIDVREGTAIRVGTEGVRAWRNNSEEELHYIVIQAKQGSLGQYTLKDGKIVEPQVTWPGEEA</sequence>
<dbReference type="GO" id="GO:0046872">
    <property type="term" value="F:metal ion binding"/>
    <property type="evidence" value="ECO:0007669"/>
    <property type="project" value="UniProtKB-KW"/>
</dbReference>
<feature type="domain" description="Cupin type-2" evidence="2">
    <location>
        <begin position="60"/>
        <end position="124"/>
    </location>
</feature>
<reference evidence="4" key="1">
    <citation type="submission" date="2017-05" db="EMBL/GenBank/DDBJ databases">
        <authorList>
            <person name="Sung H."/>
        </authorList>
    </citation>
    <scope>NUCLEOTIDE SEQUENCE [LARGE SCALE GENOMIC DNA]</scope>
    <source>
        <strain evidence="4">AR23208</strain>
    </source>
</reference>
<dbReference type="AlphaFoldDB" id="A0A1Y0IWE3"/>
<dbReference type="OrthoDB" id="9804028at2"/>
<dbReference type="InterPro" id="IPR051610">
    <property type="entry name" value="GPI/OXD"/>
</dbReference>
<dbReference type="RefSeq" id="WP_087459025.1">
    <property type="nucleotide sequence ID" value="NZ_CP021434.1"/>
</dbReference>
<dbReference type="PANTHER" id="PTHR35848">
    <property type="entry name" value="OXALATE-BINDING PROTEIN"/>
    <property type="match status" value="1"/>
</dbReference>
<keyword evidence="1" id="KW-0479">Metal-binding</keyword>
<dbReference type="InterPro" id="IPR014710">
    <property type="entry name" value="RmlC-like_jellyroll"/>
</dbReference>
<protein>
    <recommendedName>
        <fullName evidence="2">Cupin type-2 domain-containing protein</fullName>
    </recommendedName>
</protein>
<dbReference type="InterPro" id="IPR013096">
    <property type="entry name" value="Cupin_2"/>
</dbReference>
<dbReference type="PANTHER" id="PTHR35848:SF6">
    <property type="entry name" value="CUPIN TYPE-2 DOMAIN-CONTAINING PROTEIN"/>
    <property type="match status" value="1"/>
</dbReference>
<evidence type="ECO:0000259" key="2">
    <source>
        <dbReference type="Pfam" id="PF07883"/>
    </source>
</evidence>
<dbReference type="SUPFAM" id="SSF51182">
    <property type="entry name" value="RmlC-like cupins"/>
    <property type="match status" value="1"/>
</dbReference>